<dbReference type="EMBL" id="JAWQEG010006877">
    <property type="protein sequence ID" value="KAK3853659.1"/>
    <property type="molecule type" value="Genomic_DNA"/>
</dbReference>
<evidence type="ECO:0000313" key="3">
    <source>
        <dbReference type="Proteomes" id="UP001286313"/>
    </source>
</evidence>
<dbReference type="AlphaFoldDB" id="A0AAE1BQG8"/>
<protein>
    <submittedName>
        <fullName evidence="2">Uncharacterized protein</fullName>
    </submittedName>
</protein>
<proteinExistence type="predicted"/>
<gene>
    <name evidence="2" type="ORF">Pcinc_039810</name>
</gene>
<evidence type="ECO:0000256" key="1">
    <source>
        <dbReference type="SAM" id="MobiDB-lite"/>
    </source>
</evidence>
<name>A0AAE1BQG8_PETCI</name>
<feature type="compositionally biased region" description="Basic and acidic residues" evidence="1">
    <location>
        <begin position="1"/>
        <end position="17"/>
    </location>
</feature>
<evidence type="ECO:0000313" key="2">
    <source>
        <dbReference type="EMBL" id="KAK3853659.1"/>
    </source>
</evidence>
<feature type="region of interest" description="Disordered" evidence="1">
    <location>
        <begin position="1"/>
        <end position="22"/>
    </location>
</feature>
<sequence>MRGKERVDRLRERDDGRSQSNGRFHLHFPIFPLPGVSAMVSGHYQVSGTKSASRQQLLLGVSPCADFVLRLNC</sequence>
<reference evidence="2" key="1">
    <citation type="submission" date="2023-10" db="EMBL/GenBank/DDBJ databases">
        <title>Genome assemblies of two species of porcelain crab, Petrolisthes cinctipes and Petrolisthes manimaculis (Anomura: Porcellanidae).</title>
        <authorList>
            <person name="Angst P."/>
        </authorList>
    </citation>
    <scope>NUCLEOTIDE SEQUENCE</scope>
    <source>
        <strain evidence="2">PB745_01</strain>
        <tissue evidence="2">Gill</tissue>
    </source>
</reference>
<comment type="caution">
    <text evidence="2">The sequence shown here is derived from an EMBL/GenBank/DDBJ whole genome shotgun (WGS) entry which is preliminary data.</text>
</comment>
<dbReference type="Proteomes" id="UP001286313">
    <property type="component" value="Unassembled WGS sequence"/>
</dbReference>
<keyword evidence="3" id="KW-1185">Reference proteome</keyword>
<organism evidence="2 3">
    <name type="scientific">Petrolisthes cinctipes</name>
    <name type="common">Flat porcelain crab</name>
    <dbReference type="NCBI Taxonomy" id="88211"/>
    <lineage>
        <taxon>Eukaryota</taxon>
        <taxon>Metazoa</taxon>
        <taxon>Ecdysozoa</taxon>
        <taxon>Arthropoda</taxon>
        <taxon>Crustacea</taxon>
        <taxon>Multicrustacea</taxon>
        <taxon>Malacostraca</taxon>
        <taxon>Eumalacostraca</taxon>
        <taxon>Eucarida</taxon>
        <taxon>Decapoda</taxon>
        <taxon>Pleocyemata</taxon>
        <taxon>Anomura</taxon>
        <taxon>Galatheoidea</taxon>
        <taxon>Porcellanidae</taxon>
        <taxon>Petrolisthes</taxon>
    </lineage>
</organism>
<accession>A0AAE1BQG8</accession>